<dbReference type="InterPro" id="IPR012334">
    <property type="entry name" value="Pectin_lyas_fold"/>
</dbReference>
<dbReference type="AlphaFoldDB" id="A0A7C3KE40"/>
<protein>
    <submittedName>
        <fullName evidence="3">Filamentous hemagglutinin N-terminal domain-containing protein</fullName>
    </submittedName>
</protein>
<evidence type="ECO:0000256" key="1">
    <source>
        <dbReference type="SAM" id="MobiDB-lite"/>
    </source>
</evidence>
<organism evidence="3">
    <name type="scientific">Oscillatoriales cyanobacterium SpSt-418</name>
    <dbReference type="NCBI Taxonomy" id="2282169"/>
    <lineage>
        <taxon>Bacteria</taxon>
        <taxon>Bacillati</taxon>
        <taxon>Cyanobacteriota</taxon>
        <taxon>Cyanophyceae</taxon>
        <taxon>Oscillatoriophycideae</taxon>
        <taxon>Oscillatoriales</taxon>
    </lineage>
</organism>
<evidence type="ECO:0000259" key="2">
    <source>
        <dbReference type="SMART" id="SM00912"/>
    </source>
</evidence>
<accession>A0A7C3KE40</accession>
<feature type="domain" description="Filamentous haemagglutinin FhaB/tRNA nuclease CdiA-like TPS" evidence="2">
    <location>
        <begin position="55"/>
        <end position="153"/>
    </location>
</feature>
<dbReference type="SUPFAM" id="SSF51126">
    <property type="entry name" value="Pectin lyase-like"/>
    <property type="match status" value="2"/>
</dbReference>
<name>A0A7C3KE40_9CYAN</name>
<comment type="caution">
    <text evidence="3">The sequence shown here is derived from an EMBL/GenBank/DDBJ whole genome shotgun (WGS) entry which is preliminary data.</text>
</comment>
<evidence type="ECO:0000313" key="3">
    <source>
        <dbReference type="EMBL" id="HFM98190.1"/>
    </source>
</evidence>
<dbReference type="InterPro" id="IPR008638">
    <property type="entry name" value="FhaB/CdiA-like_TPS"/>
</dbReference>
<dbReference type="Gene3D" id="2.160.20.10">
    <property type="entry name" value="Single-stranded right-handed beta-helix, Pectin lyase-like"/>
    <property type="match status" value="2"/>
</dbReference>
<sequence>MPTSLKKLCDRWVQIGLTGLIGGAVGTAPCVAQITPDNTLGTERSVVVPKDVRGLPGLLIEGGALRGNNLFQSFQEFNVGNGQRVYFANPTGVENILGRVTGNNASQILGTLGVAGSANLFLLNPRGILFGPNARLDIAGSFFASTADSFDFENGWQFQANNPNLPGLLTVNLRPGLQRGLPQGNLQNAGNLSVGAGSNLTLYGNTVLNRGNLTAPGGTVQVLGDRIALLSPTRIDVSSPTGGGTVLIGGDIQGKGQVPNARQTVVDQNVAIAADAVTSGNGGKVVVWADEGTRFYGTISAKGGTIQGNGGFVEVSGKQTLDFRGQVDTTATNGIAGTLLLDPTNISVEAGPNVPGQLPSVFFDEDGFVTTGVLFSDNPGGNSVVFNGTINASLTNVVLQADDTITFNAPINIAAAGVTLTAEAGKAVVVKQNIRTNGGNVILRSLPGRVEITDADIITSGQAGSSSSYIAISGGEQVQIENSLLQSRNENDSSFDPSDSNAIAIASLNGSVSISDSEISTSNFGTGDAGLVIVTAKQNLSIQNTGIFSRGNEGGIIIGGFEEFSLPAPENIAIGGGSQINTSNRATPSGTSNAGIIWIQAKGNILINENSFISTDATAKSDSGNPLQGNAGGLLIQAESIKIQDSEVSTSTFTKDSKAGDIVLLANNDIELSDTTLFNNLENGASGKGGTINVAAEDLFLVDGSQLQTLVRGNLEGEPASGSAGEILITVSDELTLSGTNINGNPSVISSEVLKGASGQSGNITIASKLLRLNEAAFISVNNAGVTGSAGELAIASDFIVLERSSYLGAFSSTGQGGNITLISPYLVGLSRNSNIETTSGSAGVQGAGGQIVIRAPGKDPTLLVYGSPARDNNILAEANGGQGGSIDISAFSVRNLAFRIGNDLSTNDISTRSQFGLNGNVAINSVDADPERGTVPLPDRYEDRPIAEGCDPRTRRESSKFVITGPGGLPTNPTEQLVPLTTAGAWVEPTTTGDRPSTATTARKPAPAPTVINEAQGFSVAPNGEILLASQPGKVQPKRVGFLREGCYAPK</sequence>
<dbReference type="NCBIfam" id="TIGR01901">
    <property type="entry name" value="adhes_NPXG"/>
    <property type="match status" value="1"/>
</dbReference>
<dbReference type="InterPro" id="IPR011050">
    <property type="entry name" value="Pectin_lyase_fold/virulence"/>
</dbReference>
<feature type="region of interest" description="Disordered" evidence="1">
    <location>
        <begin position="928"/>
        <end position="959"/>
    </location>
</feature>
<feature type="compositionally biased region" description="Basic and acidic residues" evidence="1">
    <location>
        <begin position="940"/>
        <end position="959"/>
    </location>
</feature>
<dbReference type="SMART" id="SM00912">
    <property type="entry name" value="Haemagg_act"/>
    <property type="match status" value="1"/>
</dbReference>
<proteinExistence type="predicted"/>
<feature type="region of interest" description="Disordered" evidence="1">
    <location>
        <begin position="988"/>
        <end position="1008"/>
    </location>
</feature>
<feature type="compositionally biased region" description="Low complexity" evidence="1">
    <location>
        <begin position="997"/>
        <end position="1006"/>
    </location>
</feature>
<dbReference type="EMBL" id="DSRU01000157">
    <property type="protein sequence ID" value="HFM98190.1"/>
    <property type="molecule type" value="Genomic_DNA"/>
</dbReference>
<dbReference type="Pfam" id="PF05860">
    <property type="entry name" value="TPS"/>
    <property type="match status" value="1"/>
</dbReference>
<gene>
    <name evidence="3" type="ORF">ENR64_10630</name>
</gene>
<reference evidence="3" key="1">
    <citation type="journal article" date="2020" name="mSystems">
        <title>Genome- and Community-Level Interaction Insights into Carbon Utilization and Element Cycling Functions of Hydrothermarchaeota in Hydrothermal Sediment.</title>
        <authorList>
            <person name="Zhou Z."/>
            <person name="Liu Y."/>
            <person name="Xu W."/>
            <person name="Pan J."/>
            <person name="Luo Z.H."/>
            <person name="Li M."/>
        </authorList>
    </citation>
    <scope>NUCLEOTIDE SEQUENCE [LARGE SCALE GENOMIC DNA]</scope>
    <source>
        <strain evidence="3">SpSt-418</strain>
    </source>
</reference>